<evidence type="ECO:0000313" key="8">
    <source>
        <dbReference type="EMBL" id="KAK9193333.1"/>
    </source>
</evidence>
<dbReference type="Proteomes" id="UP001428341">
    <property type="component" value="Unassembled WGS sequence"/>
</dbReference>
<dbReference type="PRINTS" id="PR00081">
    <property type="entry name" value="GDHRDH"/>
</dbReference>
<evidence type="ECO:0000256" key="2">
    <source>
        <dbReference type="ARBA" id="ARBA00023002"/>
    </source>
</evidence>
<keyword evidence="2" id="KW-0560">Oxidoreductase</keyword>
<dbReference type="AlphaFoldDB" id="A0AAP0QI84"/>
<keyword evidence="9" id="KW-1185">Reference proteome</keyword>
<dbReference type="InterPro" id="IPR045000">
    <property type="entry name" value="TR"/>
</dbReference>
<evidence type="ECO:0000256" key="7">
    <source>
        <dbReference type="SAM" id="Phobius"/>
    </source>
</evidence>
<name>A0AAP0QI84_9ROSI</name>
<dbReference type="InterPro" id="IPR036291">
    <property type="entry name" value="NAD(P)-bd_dom_sf"/>
</dbReference>
<dbReference type="GO" id="GO:0016491">
    <property type="term" value="F:oxidoreductase activity"/>
    <property type="evidence" value="ECO:0007669"/>
    <property type="project" value="UniProtKB-KW"/>
</dbReference>
<comment type="caution">
    <text evidence="8">The sequence shown here is derived from an EMBL/GenBank/DDBJ whole genome shotgun (WGS) entry which is preliminary data.</text>
</comment>
<sequence>MSDFREKRWSLKGMTALVTGGTKGIGYAVVEELAAFGAIVHTCSRNETELNQRIQEWKSKGLQVSGNACDLKIRAQREKLMETVSSQFDGKLNILINNAGTFIPKETTEFTEEDFSTVMTTNFESAYHLSQLAHPLLKSSGNGNIIFISSVAGVIAIPMCSIAASSKGAMNQLTKNLACEWAKDKIRVNSVAPWLIRTPLIDKVLKESTFLEQANRMILRTPIPRPGEPTEVSSVVAFLCFPAASYVTGQSIWVMTVSRSFLAVHAVSVFCFCVLVAVPEVLGVRASTAARIDTHRLARFCFYSSQ</sequence>
<dbReference type="PRINTS" id="PR00080">
    <property type="entry name" value="SDRFAMILY"/>
</dbReference>
<keyword evidence="1" id="KW-0521">NADP</keyword>
<dbReference type="Pfam" id="PF13561">
    <property type="entry name" value="adh_short_C2"/>
    <property type="match status" value="1"/>
</dbReference>
<protein>
    <recommendedName>
        <fullName evidence="5">(21S)-21-acetoxyl-apo-melianone synthase SDR</fullName>
    </recommendedName>
    <alternativeName>
        <fullName evidence="6">Short chain dehydrogenase-reductase</fullName>
    </alternativeName>
</protein>
<keyword evidence="7" id="KW-0812">Transmembrane</keyword>
<feature type="transmembrane region" description="Helical" evidence="7">
    <location>
        <begin position="145"/>
        <end position="164"/>
    </location>
</feature>
<evidence type="ECO:0000256" key="5">
    <source>
        <dbReference type="ARBA" id="ARBA00071958"/>
    </source>
</evidence>
<evidence type="ECO:0000256" key="3">
    <source>
        <dbReference type="ARBA" id="ARBA00025714"/>
    </source>
</evidence>
<keyword evidence="7" id="KW-0472">Membrane</keyword>
<comment type="catalytic activity">
    <reaction evidence="4">
        <text>21-O-acetyl-isomeliandiol + A = (21S)-21-acetoxyl-apo-melianone + AH2</text>
        <dbReference type="Rhea" id="RHEA:80307"/>
        <dbReference type="ChEBI" id="CHEBI:13193"/>
        <dbReference type="ChEBI" id="CHEBI:17499"/>
        <dbReference type="ChEBI" id="CHEBI:231455"/>
        <dbReference type="ChEBI" id="CHEBI:231456"/>
    </reaction>
    <physiologicalReaction direction="left-to-right" evidence="4">
        <dbReference type="Rhea" id="RHEA:80308"/>
    </physiologicalReaction>
</comment>
<evidence type="ECO:0000313" key="9">
    <source>
        <dbReference type="Proteomes" id="UP001428341"/>
    </source>
</evidence>
<feature type="transmembrane region" description="Helical" evidence="7">
    <location>
        <begin position="232"/>
        <end position="249"/>
    </location>
</feature>
<dbReference type="PANTHER" id="PTHR42898:SF6">
    <property type="entry name" value="NADP-DEPENDENT MANNITOL DEHYDROGENASE"/>
    <property type="match status" value="1"/>
</dbReference>
<evidence type="ECO:0000256" key="6">
    <source>
        <dbReference type="ARBA" id="ARBA00079187"/>
    </source>
</evidence>
<dbReference type="PANTHER" id="PTHR42898">
    <property type="entry name" value="TROPINONE REDUCTASE"/>
    <property type="match status" value="1"/>
</dbReference>
<keyword evidence="7" id="KW-1133">Transmembrane helix</keyword>
<accession>A0AAP0QI84</accession>
<dbReference type="Gene3D" id="3.40.50.720">
    <property type="entry name" value="NAD(P)-binding Rossmann-like Domain"/>
    <property type="match status" value="1"/>
</dbReference>
<comment type="similarity">
    <text evidence="3">Belongs to the short-chain dehydrogenases/reductases (SDR) family. SDR65C subfamily.</text>
</comment>
<dbReference type="FunFam" id="3.40.50.720:FF:000084">
    <property type="entry name" value="Short-chain dehydrogenase reductase"/>
    <property type="match status" value="1"/>
</dbReference>
<dbReference type="SUPFAM" id="SSF51735">
    <property type="entry name" value="NAD(P)-binding Rossmann-fold domains"/>
    <property type="match status" value="1"/>
</dbReference>
<organism evidence="8 9">
    <name type="scientific">Citrus x changshan-huyou</name>
    <dbReference type="NCBI Taxonomy" id="2935761"/>
    <lineage>
        <taxon>Eukaryota</taxon>
        <taxon>Viridiplantae</taxon>
        <taxon>Streptophyta</taxon>
        <taxon>Embryophyta</taxon>
        <taxon>Tracheophyta</taxon>
        <taxon>Spermatophyta</taxon>
        <taxon>Magnoliopsida</taxon>
        <taxon>eudicotyledons</taxon>
        <taxon>Gunneridae</taxon>
        <taxon>Pentapetalae</taxon>
        <taxon>rosids</taxon>
        <taxon>malvids</taxon>
        <taxon>Sapindales</taxon>
        <taxon>Rutaceae</taxon>
        <taxon>Aurantioideae</taxon>
        <taxon>Citrus</taxon>
    </lineage>
</organism>
<reference evidence="8 9" key="1">
    <citation type="submission" date="2024-05" db="EMBL/GenBank/DDBJ databases">
        <title>Haplotype-resolved chromosome-level genome assembly of Huyou (Citrus changshanensis).</title>
        <authorList>
            <person name="Miao C."/>
            <person name="Chen W."/>
            <person name="Wu Y."/>
            <person name="Wang L."/>
            <person name="Zhao S."/>
            <person name="Grierson D."/>
            <person name="Xu C."/>
            <person name="Chen K."/>
        </authorList>
    </citation>
    <scope>NUCLEOTIDE SEQUENCE [LARGE SCALE GENOMIC DNA]</scope>
    <source>
        <strain evidence="8">01-14</strain>
        <tissue evidence="8">Leaf</tissue>
    </source>
</reference>
<dbReference type="InterPro" id="IPR002347">
    <property type="entry name" value="SDR_fam"/>
</dbReference>
<evidence type="ECO:0000256" key="4">
    <source>
        <dbReference type="ARBA" id="ARBA00052082"/>
    </source>
</evidence>
<evidence type="ECO:0000256" key="1">
    <source>
        <dbReference type="ARBA" id="ARBA00022857"/>
    </source>
</evidence>
<dbReference type="EMBL" id="JBCGBO010000006">
    <property type="protein sequence ID" value="KAK9193333.1"/>
    <property type="molecule type" value="Genomic_DNA"/>
</dbReference>
<gene>
    <name evidence="8" type="ORF">WN944_004030</name>
</gene>
<proteinExistence type="inferred from homology"/>
<feature type="transmembrane region" description="Helical" evidence="7">
    <location>
        <begin position="261"/>
        <end position="278"/>
    </location>
</feature>